<comment type="cofactor">
    <cofactor evidence="1">
        <name>Fe(2+)</name>
        <dbReference type="ChEBI" id="CHEBI:29033"/>
    </cofactor>
</comment>
<dbReference type="GO" id="GO:0012505">
    <property type="term" value="C:endomembrane system"/>
    <property type="evidence" value="ECO:0007669"/>
    <property type="project" value="TreeGrafter"/>
</dbReference>
<protein>
    <submittedName>
        <fullName evidence="5">Fe2OG dioxygenase domain-containing protein</fullName>
    </submittedName>
</protein>
<dbReference type="Gene3D" id="2.60.120.590">
    <property type="entry name" value="Alpha-ketoglutarate-dependent dioxygenase AlkB-like"/>
    <property type="match status" value="1"/>
</dbReference>
<dbReference type="InterPro" id="IPR036928">
    <property type="entry name" value="AS_sf"/>
</dbReference>
<dbReference type="SUPFAM" id="SSF75304">
    <property type="entry name" value="Amidase signature (AS) enzymes"/>
    <property type="match status" value="1"/>
</dbReference>
<comment type="similarity">
    <text evidence="2">Belongs to the amidase family.</text>
</comment>
<keyword evidence="4" id="KW-1185">Reference proteome</keyword>
<dbReference type="SUPFAM" id="SSF51197">
    <property type="entry name" value="Clavaminate synthase-like"/>
    <property type="match status" value="1"/>
</dbReference>
<dbReference type="InterPro" id="IPR027450">
    <property type="entry name" value="AlkB-like"/>
</dbReference>
<dbReference type="PANTHER" id="PTHR43372">
    <property type="entry name" value="FATTY-ACID AMIDE HYDROLASE"/>
    <property type="match status" value="1"/>
</dbReference>
<organism evidence="4 5">
    <name type="scientific">Macrostomum lignano</name>
    <dbReference type="NCBI Taxonomy" id="282301"/>
    <lineage>
        <taxon>Eukaryota</taxon>
        <taxon>Metazoa</taxon>
        <taxon>Spiralia</taxon>
        <taxon>Lophotrochozoa</taxon>
        <taxon>Platyhelminthes</taxon>
        <taxon>Rhabditophora</taxon>
        <taxon>Macrostomorpha</taxon>
        <taxon>Macrostomida</taxon>
        <taxon>Macrostomidae</taxon>
        <taxon>Macrostomum</taxon>
    </lineage>
</organism>
<evidence type="ECO:0000313" key="4">
    <source>
        <dbReference type="Proteomes" id="UP000095280"/>
    </source>
</evidence>
<dbReference type="InterPro" id="IPR023631">
    <property type="entry name" value="Amidase_dom"/>
</dbReference>
<dbReference type="Pfam" id="PF13532">
    <property type="entry name" value="2OG-FeII_Oxy_2"/>
    <property type="match status" value="1"/>
</dbReference>
<evidence type="ECO:0000256" key="2">
    <source>
        <dbReference type="ARBA" id="ARBA00009199"/>
    </source>
</evidence>
<dbReference type="PANTHER" id="PTHR43372:SF4">
    <property type="entry name" value="FATTY-ACID AMIDE HYDROLASE 2"/>
    <property type="match status" value="1"/>
</dbReference>
<proteinExistence type="inferred from homology"/>
<dbReference type="InterPro" id="IPR005123">
    <property type="entry name" value="Oxoglu/Fe-dep_dioxygenase_dom"/>
</dbReference>
<dbReference type="PROSITE" id="PS51471">
    <property type="entry name" value="FE2OG_OXY"/>
    <property type="match status" value="1"/>
</dbReference>
<evidence type="ECO:0000259" key="3">
    <source>
        <dbReference type="PROSITE" id="PS51471"/>
    </source>
</evidence>
<dbReference type="InterPro" id="IPR037151">
    <property type="entry name" value="AlkB-like_sf"/>
</dbReference>
<evidence type="ECO:0000256" key="1">
    <source>
        <dbReference type="ARBA" id="ARBA00001954"/>
    </source>
</evidence>
<dbReference type="Gene3D" id="3.90.1300.10">
    <property type="entry name" value="Amidase signature (AS) domain"/>
    <property type="match status" value="1"/>
</dbReference>
<dbReference type="InterPro" id="IPR052739">
    <property type="entry name" value="FAAH2"/>
</dbReference>
<feature type="domain" description="Fe2OG dioxygenase" evidence="3">
    <location>
        <begin position="605"/>
        <end position="741"/>
    </location>
</feature>
<dbReference type="AlphaFoldDB" id="A0A1I8HIR3"/>
<dbReference type="Proteomes" id="UP000095280">
    <property type="component" value="Unplaced"/>
</dbReference>
<evidence type="ECO:0000313" key="5">
    <source>
        <dbReference type="WBParaSite" id="maker-uti_cns_0006439-snap-gene-0.5-mRNA-1"/>
    </source>
</evidence>
<dbReference type="InterPro" id="IPR020556">
    <property type="entry name" value="Amidase_CS"/>
</dbReference>
<dbReference type="PROSITE" id="PS00571">
    <property type="entry name" value="AMIDASES"/>
    <property type="match status" value="1"/>
</dbReference>
<dbReference type="WBParaSite" id="maker-uti_cns_0006439-snap-gene-0.5-mRNA-1">
    <property type="protein sequence ID" value="maker-uti_cns_0006439-snap-gene-0.5-mRNA-1"/>
    <property type="gene ID" value="maker-uti_cns_0006439-snap-gene-0.5"/>
</dbReference>
<dbReference type="Pfam" id="PF01425">
    <property type="entry name" value="Amidase"/>
    <property type="match status" value="1"/>
</dbReference>
<accession>A0A1I8HIR3</accession>
<reference evidence="5" key="1">
    <citation type="submission" date="2016-11" db="UniProtKB">
        <authorList>
            <consortium name="WormBaseParasite"/>
        </authorList>
    </citation>
    <scope>IDENTIFICATION</scope>
</reference>
<name>A0A1I8HIR3_9PLAT</name>
<sequence length="754" mass="82836">ANPSAASRDSRVALSDRLISMVMRVLLGTIRPLTGICFEIVYRLFVKRRRVPPLESPLLGMSAVALADAIRRREVTSEAVVRASIDRMRLVHPIINAVVRAALQDARRVDAMLDSDPDNPEWSREAKPFLGVPATVKEAFGLVGGTQSVGLWLRTSVRSERDAVCVERMKSAGCIPLCLTNVSELCMWWESHNRVNGITGNPYDSRRIAGGSSGGEGANVGAGCAPVGLGSDIGGSIRMPAFFNGVFGHKATAYMIPNAGQYPDAIAEGRYFMLSGPIVSHAEDLLPMVRLMAGPENSARLLIRPSDPRPDVKRLKIYYMEDSGDSIWCSPVEPRIRECIRQAAEHLRADLGLPVQKVQLRKLRLSPHLWSSKMKLSGEERFAVQMGGGVKLNCYLELIKWCLLRSHHTLPAIGLGLFEQFGSENLDRRLAAICDQLKAEMEELLGDDGVLLYPAHPTSAPYHHQPLTLLFNFAYTGIFNVLGLPATSIPMGLDHKGMPIGLQAVANMHNDRYTLLLAELLENKFGGWAPDSLFYVPDFVTKDEEASLLGRVYAAPKPRWTCLSNRRLQNWGGLPHPKGMVSEPLPDWLERLIDRVAGLGLFSGRPNHVLVNEYLSRQGIMPHHDGSLYEPTVATVSLGSHTLLDFYSPVPADSGSEAGSASLASRYIGSAVLQPRSLVLVTGLMYTRYMHGIAERCSDRLVVGRRRRRVAVVLDGCSVAADADLTLDRGTRVSLTIRRVPKVALGLSKLLMKR</sequence>